<reference evidence="2 3" key="1">
    <citation type="submission" date="2014-10" db="EMBL/GenBank/DDBJ databases">
        <title>Draft genome sequence of Novosphingobium subterraneum DSM 12447.</title>
        <authorList>
            <person name="Gan H.M."/>
            <person name="Gan H.Y."/>
            <person name="Savka M.A."/>
        </authorList>
    </citation>
    <scope>NUCLEOTIDE SEQUENCE [LARGE SCALE GENOMIC DNA]</scope>
    <source>
        <strain evidence="2 3">DSM 12447</strain>
    </source>
</reference>
<proteinExistence type="predicted"/>
<keyword evidence="3" id="KW-1185">Reference proteome</keyword>
<name>A0A0B9A8K0_9SPHN</name>
<dbReference type="RefSeq" id="WP_039333540.1">
    <property type="nucleotide sequence ID" value="NZ_JRVC01000007.1"/>
</dbReference>
<keyword evidence="1" id="KW-1133">Transmembrane helix</keyword>
<dbReference type="AlphaFoldDB" id="A0A0B9A8K0"/>
<evidence type="ECO:0000256" key="1">
    <source>
        <dbReference type="SAM" id="Phobius"/>
    </source>
</evidence>
<organism evidence="2 3">
    <name type="scientific">Novosphingobium subterraneum</name>
    <dbReference type="NCBI Taxonomy" id="48936"/>
    <lineage>
        <taxon>Bacteria</taxon>
        <taxon>Pseudomonadati</taxon>
        <taxon>Pseudomonadota</taxon>
        <taxon>Alphaproteobacteria</taxon>
        <taxon>Sphingomonadales</taxon>
        <taxon>Sphingomonadaceae</taxon>
        <taxon>Novosphingobium</taxon>
    </lineage>
</organism>
<feature type="transmembrane region" description="Helical" evidence="1">
    <location>
        <begin position="271"/>
        <end position="297"/>
    </location>
</feature>
<dbReference type="EMBL" id="JRVC01000007">
    <property type="protein sequence ID" value="KHS46956.1"/>
    <property type="molecule type" value="Genomic_DNA"/>
</dbReference>
<dbReference type="Proteomes" id="UP000031338">
    <property type="component" value="Unassembled WGS sequence"/>
</dbReference>
<feature type="transmembrane region" description="Helical" evidence="1">
    <location>
        <begin position="101"/>
        <end position="121"/>
    </location>
</feature>
<feature type="transmembrane region" description="Helical" evidence="1">
    <location>
        <begin position="60"/>
        <end position="80"/>
    </location>
</feature>
<feature type="transmembrane region" description="Helical" evidence="1">
    <location>
        <begin position="30"/>
        <end position="48"/>
    </location>
</feature>
<dbReference type="STRING" id="48936.NJ75_01792"/>
<evidence type="ECO:0000313" key="2">
    <source>
        <dbReference type="EMBL" id="KHS46956.1"/>
    </source>
</evidence>
<gene>
    <name evidence="2" type="ORF">NJ75_01792</name>
</gene>
<sequence>MASVAPRKRTGATRQRTSTHEGFLTHRNLFWGKLSALLAVALIALYIFVPLPGTHFGSSWLGYTLGTIGVLLILWLTMLGMRKRAITPGRWSLKGWTSAHVYLGLCLTVIGTLHSGFHLGWNVHTLAWALMLIVIGSGIFGIWVYATLPQALSANRYDEEGAITEKQMIEALRSLDRQIHDAAQPLDPETATLVGKSLDEDPFAGSFWNRITGKYPRCATRSTAAELRRLRAYRPRIANDPLDKIDALLTRKEAMLGRMRRHLKLKSWLQAWLYIHVPVTFALIAALSAHIVSVFFYW</sequence>
<comment type="caution">
    <text evidence="2">The sequence shown here is derived from an EMBL/GenBank/DDBJ whole genome shotgun (WGS) entry which is preliminary data.</text>
</comment>
<keyword evidence="1 2" id="KW-0812">Transmembrane</keyword>
<evidence type="ECO:0000313" key="3">
    <source>
        <dbReference type="Proteomes" id="UP000031338"/>
    </source>
</evidence>
<dbReference type="PATRIC" id="fig|48936.3.peg.1804"/>
<protein>
    <submittedName>
        <fullName evidence="2">Ferric reductase like transmembrane component</fullName>
    </submittedName>
</protein>
<feature type="transmembrane region" description="Helical" evidence="1">
    <location>
        <begin position="127"/>
        <end position="146"/>
    </location>
</feature>
<keyword evidence="1" id="KW-0472">Membrane</keyword>
<accession>A0A0B9A8K0</accession>